<dbReference type="EMBL" id="BLLF01000641">
    <property type="protein sequence ID" value="GFH13694.1"/>
    <property type="molecule type" value="Genomic_DNA"/>
</dbReference>
<evidence type="ECO:0000313" key="3">
    <source>
        <dbReference type="Proteomes" id="UP000485058"/>
    </source>
</evidence>
<gene>
    <name evidence="1" type="ORF">HaLaN_06348</name>
    <name evidence="2" type="ORF">HaLaN_09628</name>
</gene>
<dbReference type="CDD" id="cd20546">
    <property type="entry name" value="CYCLIN_SpCG1C_ScCTK2-like_rpt2"/>
    <property type="match status" value="1"/>
</dbReference>
<keyword evidence="3" id="KW-1185">Reference proteome</keyword>
<dbReference type="GO" id="GO:0016538">
    <property type="term" value="F:cyclin-dependent protein serine/threonine kinase regulator activity"/>
    <property type="evidence" value="ECO:0007669"/>
    <property type="project" value="InterPro"/>
</dbReference>
<reference evidence="1 3" key="1">
    <citation type="submission" date="2020-02" db="EMBL/GenBank/DDBJ databases">
        <title>Draft genome sequence of Haematococcus lacustris strain NIES-144.</title>
        <authorList>
            <person name="Morimoto D."/>
            <person name="Nakagawa S."/>
            <person name="Yoshida T."/>
            <person name="Sawayama S."/>
        </authorList>
    </citation>
    <scope>NUCLEOTIDE SEQUENCE [LARGE SCALE GENOMIC DNA]</scope>
    <source>
        <strain evidence="1 3">NIES-144</strain>
    </source>
</reference>
<dbReference type="GO" id="GO:0006357">
    <property type="term" value="P:regulation of transcription by RNA polymerase II"/>
    <property type="evidence" value="ECO:0007669"/>
    <property type="project" value="InterPro"/>
</dbReference>
<accession>A0A699Z653</accession>
<sequence length="189" mass="21147">MDALRKALEPEEVDKFKEEILVAERAVLYTLGFDLSTEHPYHFLVQELSAMELLTASHKSDSPYRFLMQNTWNFVNDSFRTTVSLQVPPTQIAFAALYLANQLNTAQYGPAGDLEVLMKKKYGPGTTLFNHFKVQKSAIDVVCDQILQLYQDTKLDALGSNSLVASAAARPDASYTNIKPEQPGLVCKR</sequence>
<protein>
    <submittedName>
        <fullName evidence="1">Cyclin domain-containing protein</fullName>
    </submittedName>
</protein>
<organism evidence="1 3">
    <name type="scientific">Haematococcus lacustris</name>
    <name type="common">Green alga</name>
    <name type="synonym">Haematococcus pluvialis</name>
    <dbReference type="NCBI Taxonomy" id="44745"/>
    <lineage>
        <taxon>Eukaryota</taxon>
        <taxon>Viridiplantae</taxon>
        <taxon>Chlorophyta</taxon>
        <taxon>core chlorophytes</taxon>
        <taxon>Chlorophyceae</taxon>
        <taxon>CS clade</taxon>
        <taxon>Chlamydomonadales</taxon>
        <taxon>Haematococcaceae</taxon>
        <taxon>Haematococcus</taxon>
    </lineage>
</organism>
<evidence type="ECO:0000313" key="2">
    <source>
        <dbReference type="EMBL" id="GFH13694.1"/>
    </source>
</evidence>
<feature type="non-terminal residue" evidence="1">
    <location>
        <position position="1"/>
    </location>
</feature>
<dbReference type="InterPro" id="IPR043198">
    <property type="entry name" value="Cyclin/Ssn8"/>
</dbReference>
<dbReference type="SUPFAM" id="SSF47954">
    <property type="entry name" value="Cyclin-like"/>
    <property type="match status" value="1"/>
</dbReference>
<dbReference type="Gene3D" id="1.10.472.10">
    <property type="entry name" value="Cyclin-like"/>
    <property type="match status" value="1"/>
</dbReference>
<dbReference type="PANTHER" id="PTHR10026">
    <property type="entry name" value="CYCLIN"/>
    <property type="match status" value="1"/>
</dbReference>
<dbReference type="EMBL" id="BLLF01000360">
    <property type="protein sequence ID" value="GFH10942.1"/>
    <property type="molecule type" value="Genomic_DNA"/>
</dbReference>
<evidence type="ECO:0000313" key="1">
    <source>
        <dbReference type="EMBL" id="GFH10942.1"/>
    </source>
</evidence>
<dbReference type="AlphaFoldDB" id="A0A699Z653"/>
<comment type="caution">
    <text evidence="1">The sequence shown here is derived from an EMBL/GenBank/DDBJ whole genome shotgun (WGS) entry which is preliminary data.</text>
</comment>
<proteinExistence type="predicted"/>
<dbReference type="Proteomes" id="UP000485058">
    <property type="component" value="Unassembled WGS sequence"/>
</dbReference>
<dbReference type="InterPro" id="IPR036915">
    <property type="entry name" value="Cyclin-like_sf"/>
</dbReference>
<name>A0A699Z653_HAELA</name>